<dbReference type="GO" id="GO:0008652">
    <property type="term" value="P:amino acid biosynthetic process"/>
    <property type="evidence" value="ECO:0007669"/>
    <property type="project" value="UniProtKB-KW"/>
</dbReference>
<comment type="cofactor">
    <cofactor evidence="2">
        <name>Co(2+)</name>
        <dbReference type="ChEBI" id="CHEBI:48828"/>
    </cofactor>
</comment>
<dbReference type="SUPFAM" id="SSF56796">
    <property type="entry name" value="Dehydroquinate synthase-like"/>
    <property type="match status" value="1"/>
</dbReference>
<dbReference type="PANTHER" id="PTHR43622">
    <property type="entry name" value="3-DEHYDROQUINATE SYNTHASE"/>
    <property type="match status" value="1"/>
</dbReference>
<evidence type="ECO:0000256" key="6">
    <source>
        <dbReference type="ARBA" id="ARBA00023141"/>
    </source>
</evidence>
<evidence type="ECO:0000256" key="8">
    <source>
        <dbReference type="ARBA" id="ARBA00023285"/>
    </source>
</evidence>
<dbReference type="Pfam" id="PF01761">
    <property type="entry name" value="DHQ_synthase"/>
    <property type="match status" value="1"/>
</dbReference>
<dbReference type="CDD" id="cd08195">
    <property type="entry name" value="DHQS"/>
    <property type="match status" value="1"/>
</dbReference>
<proteinExistence type="predicted"/>
<evidence type="ECO:0000259" key="10">
    <source>
        <dbReference type="Pfam" id="PF24621"/>
    </source>
</evidence>
<dbReference type="PIRSF" id="PIRSF001455">
    <property type="entry name" value="DHQ_synth"/>
    <property type="match status" value="1"/>
</dbReference>
<dbReference type="Gene3D" id="3.40.50.1970">
    <property type="match status" value="1"/>
</dbReference>
<reference evidence="11" key="1">
    <citation type="submission" date="2020-05" db="EMBL/GenBank/DDBJ databases">
        <authorList>
            <person name="Chiriac C."/>
            <person name="Salcher M."/>
            <person name="Ghai R."/>
            <person name="Kavagutti S V."/>
        </authorList>
    </citation>
    <scope>NUCLEOTIDE SEQUENCE</scope>
</reference>
<dbReference type="InterPro" id="IPR030960">
    <property type="entry name" value="DHQS/DOIS_N"/>
</dbReference>
<evidence type="ECO:0000256" key="4">
    <source>
        <dbReference type="ARBA" id="ARBA00022723"/>
    </source>
</evidence>
<dbReference type="PANTHER" id="PTHR43622:SF7">
    <property type="entry name" value="3-DEHYDROQUINATE SYNTHASE, CHLOROPLASTIC"/>
    <property type="match status" value="1"/>
</dbReference>
<protein>
    <submittedName>
        <fullName evidence="11">Unannotated protein</fullName>
    </submittedName>
</protein>
<name>A0A6J7GVL9_9ZZZZ</name>
<evidence type="ECO:0000256" key="1">
    <source>
        <dbReference type="ARBA" id="ARBA00001911"/>
    </source>
</evidence>
<sequence length="350" mass="36867">MPRIRVETDPTYEVVVGDDVLPECATIIDGYRKAVIVTQIGVAQNYREALGSDRWFISIGEGETAKSMETVGMLGRAFADGGLLRDDLVVAFGGGVVGDTAGLAAALFHRGVALLQIPTTLVAQVDAAIGGKTAVNLPEGKNLIGAFHQPIAVMADTSTLSTLPDREFRSGLGEVVKYGLMPEGRNILDLISARIEAIRARDEVTLTEIVVACATIKAQVVAADPEERLGLRSNLNFGHTLAHALETGGGYSFAHGEAVGVGLVFAMALAVAMHRVDITELENLRSILDGLGLPSQVEGKPDRDNLLAIMRRDKKSRGGLVFVLPSANGLELVEDPPPKALAAAFLAVGA</sequence>
<dbReference type="GO" id="GO:0046872">
    <property type="term" value="F:metal ion binding"/>
    <property type="evidence" value="ECO:0007669"/>
    <property type="project" value="UniProtKB-KW"/>
</dbReference>
<evidence type="ECO:0000256" key="3">
    <source>
        <dbReference type="ARBA" id="ARBA00022605"/>
    </source>
</evidence>
<dbReference type="InterPro" id="IPR050071">
    <property type="entry name" value="Dehydroquinate_synthase"/>
</dbReference>
<feature type="domain" description="3-dehydroquinate synthase C-terminal" evidence="10">
    <location>
        <begin position="171"/>
        <end position="316"/>
    </location>
</feature>
<keyword evidence="4" id="KW-0479">Metal-binding</keyword>
<gene>
    <name evidence="11" type="ORF">UFOPK3605_01136</name>
</gene>
<dbReference type="InterPro" id="IPR030963">
    <property type="entry name" value="DHQ_synth_fam"/>
</dbReference>
<evidence type="ECO:0000256" key="5">
    <source>
        <dbReference type="ARBA" id="ARBA00023027"/>
    </source>
</evidence>
<dbReference type="GO" id="GO:0009073">
    <property type="term" value="P:aromatic amino acid family biosynthetic process"/>
    <property type="evidence" value="ECO:0007669"/>
    <property type="project" value="UniProtKB-KW"/>
</dbReference>
<keyword evidence="7" id="KW-0456">Lyase</keyword>
<keyword evidence="6" id="KW-0057">Aromatic amino acid biosynthesis</keyword>
<accession>A0A6J7GVL9</accession>
<comment type="cofactor">
    <cofactor evidence="1">
        <name>NAD(+)</name>
        <dbReference type="ChEBI" id="CHEBI:57540"/>
    </cofactor>
</comment>
<dbReference type="Pfam" id="PF24621">
    <property type="entry name" value="DHQS_C"/>
    <property type="match status" value="1"/>
</dbReference>
<dbReference type="InterPro" id="IPR056179">
    <property type="entry name" value="DHQS_C"/>
</dbReference>
<keyword evidence="3" id="KW-0028">Amino-acid biosynthesis</keyword>
<evidence type="ECO:0000256" key="2">
    <source>
        <dbReference type="ARBA" id="ARBA00001941"/>
    </source>
</evidence>
<dbReference type="AlphaFoldDB" id="A0A6J7GVL9"/>
<evidence type="ECO:0000313" key="11">
    <source>
        <dbReference type="EMBL" id="CAB4911344.1"/>
    </source>
</evidence>
<dbReference type="Gene3D" id="1.20.1090.10">
    <property type="entry name" value="Dehydroquinate synthase-like - alpha domain"/>
    <property type="match status" value="1"/>
</dbReference>
<feature type="domain" description="3-dehydroquinate synthase N-terminal" evidence="9">
    <location>
        <begin position="57"/>
        <end position="169"/>
    </location>
</feature>
<evidence type="ECO:0000256" key="7">
    <source>
        <dbReference type="ARBA" id="ARBA00023239"/>
    </source>
</evidence>
<dbReference type="GO" id="GO:0003856">
    <property type="term" value="F:3-dehydroquinate synthase activity"/>
    <property type="evidence" value="ECO:0007669"/>
    <property type="project" value="TreeGrafter"/>
</dbReference>
<keyword evidence="5" id="KW-0520">NAD</keyword>
<organism evidence="11">
    <name type="scientific">freshwater metagenome</name>
    <dbReference type="NCBI Taxonomy" id="449393"/>
    <lineage>
        <taxon>unclassified sequences</taxon>
        <taxon>metagenomes</taxon>
        <taxon>ecological metagenomes</taxon>
    </lineage>
</organism>
<evidence type="ECO:0000259" key="9">
    <source>
        <dbReference type="Pfam" id="PF01761"/>
    </source>
</evidence>
<dbReference type="EMBL" id="CAFBMM010000061">
    <property type="protein sequence ID" value="CAB4911344.1"/>
    <property type="molecule type" value="Genomic_DNA"/>
</dbReference>
<keyword evidence="8" id="KW-0170">Cobalt</keyword>